<dbReference type="Proteomes" id="UP000662986">
    <property type="component" value="Chromosome"/>
</dbReference>
<gene>
    <name evidence="2" type="ORF">JWS13_24870</name>
</gene>
<accession>A0A974W6K5</accession>
<dbReference type="RefSeq" id="WP_206008053.1">
    <property type="nucleotide sequence ID" value="NZ_CP070619.1"/>
</dbReference>
<dbReference type="Pfam" id="PF24693">
    <property type="entry name" value="DUF7660"/>
    <property type="match status" value="1"/>
</dbReference>
<name>A0A974W6K5_9NOCA</name>
<keyword evidence="3" id="KW-1185">Reference proteome</keyword>
<dbReference type="EMBL" id="CP070619">
    <property type="protein sequence ID" value="QSE91637.1"/>
    <property type="molecule type" value="Genomic_DNA"/>
</dbReference>
<evidence type="ECO:0000259" key="1">
    <source>
        <dbReference type="Pfam" id="PF24693"/>
    </source>
</evidence>
<dbReference type="InterPro" id="IPR056077">
    <property type="entry name" value="DUF7660"/>
</dbReference>
<evidence type="ECO:0000313" key="2">
    <source>
        <dbReference type="EMBL" id="QSE91637.1"/>
    </source>
</evidence>
<feature type="domain" description="DUF7660" evidence="1">
    <location>
        <begin position="7"/>
        <end position="79"/>
    </location>
</feature>
<organism evidence="2 3">
    <name type="scientific">Rhodococcus pseudokoreensis</name>
    <dbReference type="NCBI Taxonomy" id="2811421"/>
    <lineage>
        <taxon>Bacteria</taxon>
        <taxon>Bacillati</taxon>
        <taxon>Actinomycetota</taxon>
        <taxon>Actinomycetes</taxon>
        <taxon>Mycobacteriales</taxon>
        <taxon>Nocardiaceae</taxon>
        <taxon>Rhodococcus</taxon>
    </lineage>
</organism>
<protein>
    <recommendedName>
        <fullName evidence="1">DUF7660 domain-containing protein</fullName>
    </recommendedName>
</protein>
<sequence length="79" mass="9049">MPSEVHTREEFIEFIRNTAAEVADKPENFENLRTHDYLFAAAAWTVDMDGYFGNLGLPMPTNQNWNFIATILAAALHYE</sequence>
<evidence type="ECO:0000313" key="3">
    <source>
        <dbReference type="Proteomes" id="UP000662986"/>
    </source>
</evidence>
<reference evidence="2 3" key="1">
    <citation type="journal article" date="2021" name="Microbiol. Resour. Announc.">
        <title>Complete Genome Sequences of Two Rhodococcus sp. Strains with Large and Linear Chromosomes, Isolated from Apple Rhizosphere.</title>
        <authorList>
            <person name="Benning S."/>
            <person name="Brugnone N."/>
            <person name="Siani R."/>
            <person name="Kublik S."/>
            <person name="Schloter M."/>
            <person name="Rad V."/>
        </authorList>
    </citation>
    <scope>NUCLEOTIDE SEQUENCE [LARGE SCALE GENOMIC DNA]</scope>
    <source>
        <strain evidence="2 3">R79</strain>
    </source>
</reference>
<proteinExistence type="predicted"/>
<reference evidence="2 3" key="2">
    <citation type="journal article" date="2022" name="Arch. Microbiol.">
        <title>Rhodococcus pseudokoreensis sp. nov. isolated from the rhizosphere of young M26 apple rootstocks.</title>
        <authorList>
            <person name="Kampfer P."/>
            <person name="Glaeser S.P."/>
            <person name="Blom J."/>
            <person name="Wolf J."/>
            <person name="Benning S."/>
            <person name="Schloter M."/>
            <person name="Neumann-Schaal M."/>
        </authorList>
    </citation>
    <scope>NUCLEOTIDE SEQUENCE [LARGE SCALE GENOMIC DNA]</scope>
    <source>
        <strain evidence="2 3">R79</strain>
    </source>
</reference>